<feature type="compositionally biased region" description="Low complexity" evidence="1">
    <location>
        <begin position="627"/>
        <end position="639"/>
    </location>
</feature>
<evidence type="ECO:0000313" key="2">
    <source>
        <dbReference type="EMBL" id="CAG9795655.1"/>
    </source>
</evidence>
<feature type="compositionally biased region" description="Polar residues" evidence="1">
    <location>
        <begin position="829"/>
        <end position="848"/>
    </location>
</feature>
<evidence type="ECO:0000256" key="1">
    <source>
        <dbReference type="SAM" id="MobiDB-lite"/>
    </source>
</evidence>
<gene>
    <name evidence="2" type="ORF">DIATSA_LOCUS12900</name>
</gene>
<dbReference type="Proteomes" id="UP001153714">
    <property type="component" value="Chromosome 8"/>
</dbReference>
<reference evidence="2" key="1">
    <citation type="submission" date="2021-12" db="EMBL/GenBank/DDBJ databases">
        <authorList>
            <person name="King R."/>
        </authorList>
    </citation>
    <scope>NUCLEOTIDE SEQUENCE</scope>
</reference>
<evidence type="ECO:0000313" key="3">
    <source>
        <dbReference type="Proteomes" id="UP001153714"/>
    </source>
</evidence>
<feature type="region of interest" description="Disordered" evidence="1">
    <location>
        <begin position="829"/>
        <end position="863"/>
    </location>
</feature>
<keyword evidence="3" id="KW-1185">Reference proteome</keyword>
<proteinExistence type="predicted"/>
<accession>A0A9N9RFB1</accession>
<name>A0A9N9RFB1_9NEOP</name>
<organism evidence="2 3">
    <name type="scientific">Diatraea saccharalis</name>
    <name type="common">sugarcane borer</name>
    <dbReference type="NCBI Taxonomy" id="40085"/>
    <lineage>
        <taxon>Eukaryota</taxon>
        <taxon>Metazoa</taxon>
        <taxon>Ecdysozoa</taxon>
        <taxon>Arthropoda</taxon>
        <taxon>Hexapoda</taxon>
        <taxon>Insecta</taxon>
        <taxon>Pterygota</taxon>
        <taxon>Neoptera</taxon>
        <taxon>Endopterygota</taxon>
        <taxon>Lepidoptera</taxon>
        <taxon>Glossata</taxon>
        <taxon>Ditrysia</taxon>
        <taxon>Pyraloidea</taxon>
        <taxon>Crambidae</taxon>
        <taxon>Crambinae</taxon>
        <taxon>Diatraea</taxon>
    </lineage>
</organism>
<dbReference type="OrthoDB" id="6514762at2759"/>
<feature type="region of interest" description="Disordered" evidence="1">
    <location>
        <begin position="579"/>
        <end position="639"/>
    </location>
</feature>
<sequence>MNVNCKTSEELFNNNNEKFGNLRLGPQLMKDVKKMLTHPMLNPYDKNAMKGNLIVMQEYKPPYGQLFPNEALIAGPERTPNNVYIPAKQSQFTSQGYNINDIEYTASTPNPRYLPAAFNSIQQSTIRDTELFQKQRQNGQYTQNIIPQNEQIRQKASIPSNTHAGQFTQTYHNANFQFTQPTQSYSNANIQYGQKQVSNIRPTQTANIHYTTNTDSGQLNQQISQYKNNNGASRLVNEKQSQFDRAYFKQQYNAKQENQPYTYSQPQLQFSDEINGKSGSEAKQNLVSENEVPSTVITKTLTLKRIIPDPKHGIPKSRITVKTWIVKPSKSAKLINSTPYTYDKPTQSPKQKLRDATPYVYNRPTQPPMQKLRNTTPYVYNRLTQPPTQKLRDTTPYVYNRPTVSEKLITELDQPYTYNKPKSAKQLFSSTSTTPRPILSRLYLSPISMPPTQASRLYLAPTTYNPSSRLYLPPEDNTVFLSRQYLAPLQTVEYESDQLRGAPTTPQPTYVLPNSKPTLSRLQASSLSPVRNDLSFTDILTKEKLDLTVEDIVKDTSKYLNTASPEYFEQIKDLNSINYPEENYLPPETKTDSGESLTSITPPTTANPKSSRLISSPSTDLEPPEEPSNSNENEHQQSNQISNLPFFKEPFAPTIERTVSLKISIPEKIATYLFKKHNESDFDKLEILNTGSSNYLVLTNNNVNKKSNTNFIPIGKLVTDKQSNISTSQALVFNLLADSINVAKEYNNAQKDTIESSPIQTQFKNINNEELTQITDKISELTSSQYSHNQDKYKSAKIISTTNNNRNHYIDSSQNQHSQNQVPQLQVNKYNSNPSRVSNENQPQSTLHRNRENVQTDSKQTYSGQLYQLPVPDVTKQIYNQNFNSQLHNGGKSNADVEIIKSESIPVPPAARLQATPTSEVDSFNSQENFSKFISSNNGISAHLQDKIVGTIPHPLQDNKLVTYKKDESYYVYTKLNNNFATNIQTNGNNQQSNNAARQQNARLIQENNLPNGVTFQLIPSVSYQLEDEKEQQKLFNAFHIDENGIPKQKGNLIGSNQPTLTSDVNYSVDHTLPTRLINKGNTEVSNLYAGPSSYSAPQASIGKLVTNPNLNSKLELESNDNGYPRINPRPQFTF</sequence>
<feature type="compositionally biased region" description="Polar residues" evidence="1">
    <location>
        <begin position="594"/>
        <end position="619"/>
    </location>
</feature>
<dbReference type="AlphaFoldDB" id="A0A9N9RFB1"/>
<feature type="region of interest" description="Disordered" evidence="1">
    <location>
        <begin position="1116"/>
        <end position="1135"/>
    </location>
</feature>
<dbReference type="EMBL" id="OU893339">
    <property type="protein sequence ID" value="CAG9795655.1"/>
    <property type="molecule type" value="Genomic_DNA"/>
</dbReference>
<protein>
    <submittedName>
        <fullName evidence="2">Uncharacterized protein</fullName>
    </submittedName>
</protein>
<reference evidence="2" key="2">
    <citation type="submission" date="2022-10" db="EMBL/GenBank/DDBJ databases">
        <authorList>
            <consortium name="ENA_rothamsted_submissions"/>
            <consortium name="culmorum"/>
            <person name="King R."/>
        </authorList>
    </citation>
    <scope>NUCLEOTIDE SEQUENCE</scope>
</reference>